<dbReference type="GO" id="GO:0047343">
    <property type="term" value="F:glucose-1-phosphate cytidylyltransferase activity"/>
    <property type="evidence" value="ECO:0007669"/>
    <property type="project" value="UniProtKB-EC"/>
</dbReference>
<dbReference type="NCBIfam" id="TIGR02623">
    <property type="entry name" value="G1P_cyt_trans"/>
    <property type="match status" value="1"/>
</dbReference>
<keyword evidence="2" id="KW-0808">Transferase</keyword>
<evidence type="ECO:0000259" key="1">
    <source>
        <dbReference type="Pfam" id="PF00483"/>
    </source>
</evidence>
<dbReference type="EMBL" id="JBHRZT010000073">
    <property type="protein sequence ID" value="MFC3886619.1"/>
    <property type="molecule type" value="Genomic_DNA"/>
</dbReference>
<dbReference type="PANTHER" id="PTHR47183">
    <property type="entry name" value="GLUCOSE-1-PHOSPHATE CYTIDYLYLTRANSFERASE-RELATED"/>
    <property type="match status" value="1"/>
</dbReference>
<dbReference type="SUPFAM" id="SSF53448">
    <property type="entry name" value="Nucleotide-diphospho-sugar transferases"/>
    <property type="match status" value="1"/>
</dbReference>
<accession>A0ABV8BC02</accession>
<dbReference type="InterPro" id="IPR029044">
    <property type="entry name" value="Nucleotide-diphossugar_trans"/>
</dbReference>
<evidence type="ECO:0000313" key="2">
    <source>
        <dbReference type="EMBL" id="MFC3886619.1"/>
    </source>
</evidence>
<dbReference type="Gene3D" id="3.90.550.10">
    <property type="entry name" value="Spore Coat Polysaccharide Biosynthesis Protein SpsA, Chain A"/>
    <property type="match status" value="1"/>
</dbReference>
<dbReference type="CDD" id="cd02524">
    <property type="entry name" value="G1P_cytidylyltransferase"/>
    <property type="match status" value="1"/>
</dbReference>
<dbReference type="Pfam" id="PF00483">
    <property type="entry name" value="NTP_transferase"/>
    <property type="match status" value="1"/>
</dbReference>
<gene>
    <name evidence="2" type="primary">rfbF</name>
    <name evidence="2" type="ORF">ACFOU2_25235</name>
</gene>
<proteinExistence type="predicted"/>
<sequence>MKVLILAGGFGTRISEETHLKPKPMIEIGDKPILWHIMQLYSSYGFNDFIICLGYKSHIIKEYFSNYFLYNSDVTFDFQNDNKCMIHQHSAEPWKVTLVETGLNTLTGGRVKRAQKYVGNEPFMLTYGDGVGDVNIKELVEYHRSHGKLATVTTTQPQGRFGVLSLSSEQKVEKFQEKIQGDGGWINAGFFVLQPEVFNYLNHGDQTVFEKEPLENLAKDGQLMAFKHTGFWHPMDTLRDKKYLEEIWASGKAPWKTWDEK</sequence>
<organism evidence="2 3">
    <name type="scientific">Bacillus songklensis</name>
    <dbReference type="NCBI Taxonomy" id="1069116"/>
    <lineage>
        <taxon>Bacteria</taxon>
        <taxon>Bacillati</taxon>
        <taxon>Bacillota</taxon>
        <taxon>Bacilli</taxon>
        <taxon>Bacillales</taxon>
        <taxon>Bacillaceae</taxon>
        <taxon>Bacillus</taxon>
    </lineage>
</organism>
<reference evidence="3" key="1">
    <citation type="journal article" date="2019" name="Int. J. Syst. Evol. Microbiol.">
        <title>The Global Catalogue of Microorganisms (GCM) 10K type strain sequencing project: providing services to taxonomists for standard genome sequencing and annotation.</title>
        <authorList>
            <consortium name="The Broad Institute Genomics Platform"/>
            <consortium name="The Broad Institute Genome Sequencing Center for Infectious Disease"/>
            <person name="Wu L."/>
            <person name="Ma J."/>
        </authorList>
    </citation>
    <scope>NUCLEOTIDE SEQUENCE [LARGE SCALE GENOMIC DNA]</scope>
    <source>
        <strain evidence="3">CCUG 61889</strain>
    </source>
</reference>
<feature type="domain" description="Nucleotidyl transferase" evidence="1">
    <location>
        <begin position="2"/>
        <end position="232"/>
    </location>
</feature>
<protein>
    <submittedName>
        <fullName evidence="2">Glucose-1-phosphate cytidylyltransferase</fullName>
        <ecNumber evidence="2">2.7.7.33</ecNumber>
    </submittedName>
</protein>
<dbReference type="EC" id="2.7.7.33" evidence="2"/>
<name>A0ABV8BC02_9BACI</name>
<dbReference type="InterPro" id="IPR013446">
    <property type="entry name" value="G1P_cyt_trans-like"/>
</dbReference>
<dbReference type="Proteomes" id="UP001595752">
    <property type="component" value="Unassembled WGS sequence"/>
</dbReference>
<comment type="caution">
    <text evidence="2">The sequence shown here is derived from an EMBL/GenBank/DDBJ whole genome shotgun (WGS) entry which is preliminary data.</text>
</comment>
<keyword evidence="3" id="KW-1185">Reference proteome</keyword>
<dbReference type="PANTHER" id="PTHR47183:SF1">
    <property type="entry name" value="GLUCOSE-1-PHOSPHATE CYTIDYLYLTRANSFERASE"/>
    <property type="match status" value="1"/>
</dbReference>
<evidence type="ECO:0000313" key="3">
    <source>
        <dbReference type="Proteomes" id="UP001595752"/>
    </source>
</evidence>
<keyword evidence="2" id="KW-0548">Nucleotidyltransferase</keyword>
<dbReference type="RefSeq" id="WP_377919035.1">
    <property type="nucleotide sequence ID" value="NZ_JBHRZT010000073.1"/>
</dbReference>
<dbReference type="InterPro" id="IPR046981">
    <property type="entry name" value="G1P_cyt_trans"/>
</dbReference>
<dbReference type="InterPro" id="IPR005835">
    <property type="entry name" value="NTP_transferase_dom"/>
</dbReference>